<sequence length="409" mass="41438">MTTDSPSSSEIQINVKGPSELKLQINISTDKTVADLKQAIADKSDVSADRQRLIYSGRVLKDEDALSTYKIQSSHTIHMVKGAARNNGASSSQGGPPPQALPQMQAGQNVHDPLTQLNGHMGFGLMGNLNPFAELGLNTNDPNLMQGMWNNPAFLQQMSSLMSNPAIVDQIIASNPQLAGMGPQVRQVFQSEQFRQMMANPESLRMMLQMSSMMRGGGPGALGGAGSFPAPGLPSTARPQGQDGQQPHSGSTPAGGAPNPGAGVPPLFFPFAPPPSAGGSNPTSQGAQGAAPGAGAGAGLFDPALMQQMLAAMGGGAGPGAVAGAGAGGADPFGLGAFGGLGGLGGLGAFGGAQAAPADTRPPEERFQVQLQQLQDMGFTNAQQNVRALLATGGNVHSAIEYILGGGGL</sequence>
<proteinExistence type="predicted"/>
<reference evidence="4 5" key="1">
    <citation type="journal article" date="2012" name="Science">
        <title>The Paleozoic origin of enzymatic lignin decomposition reconstructed from 31 fungal genomes.</title>
        <authorList>
            <person name="Floudas D."/>
            <person name="Binder M."/>
            <person name="Riley R."/>
            <person name="Barry K."/>
            <person name="Blanchette R.A."/>
            <person name="Henrissat B."/>
            <person name="Martinez A.T."/>
            <person name="Otillar R."/>
            <person name="Spatafora J.W."/>
            <person name="Yadav J.S."/>
            <person name="Aerts A."/>
            <person name="Benoit I."/>
            <person name="Boyd A."/>
            <person name="Carlson A."/>
            <person name="Copeland A."/>
            <person name="Coutinho P.M."/>
            <person name="de Vries R.P."/>
            <person name="Ferreira P."/>
            <person name="Findley K."/>
            <person name="Foster B."/>
            <person name="Gaskell J."/>
            <person name="Glotzer D."/>
            <person name="Gorecki P."/>
            <person name="Heitman J."/>
            <person name="Hesse C."/>
            <person name="Hori C."/>
            <person name="Igarashi K."/>
            <person name="Jurgens J.A."/>
            <person name="Kallen N."/>
            <person name="Kersten P."/>
            <person name="Kohler A."/>
            <person name="Kuees U."/>
            <person name="Kumar T.K.A."/>
            <person name="Kuo A."/>
            <person name="LaButti K."/>
            <person name="Larrondo L.F."/>
            <person name="Lindquist E."/>
            <person name="Ling A."/>
            <person name="Lombard V."/>
            <person name="Lucas S."/>
            <person name="Lundell T."/>
            <person name="Martin R."/>
            <person name="McLaughlin D.J."/>
            <person name="Morgenstern I."/>
            <person name="Morin E."/>
            <person name="Murat C."/>
            <person name="Nagy L.G."/>
            <person name="Nolan M."/>
            <person name="Ohm R.A."/>
            <person name="Patyshakuliyeva A."/>
            <person name="Rokas A."/>
            <person name="Ruiz-Duenas F.J."/>
            <person name="Sabat G."/>
            <person name="Salamov A."/>
            <person name="Samejima M."/>
            <person name="Schmutz J."/>
            <person name="Slot J.C."/>
            <person name="St John F."/>
            <person name="Stenlid J."/>
            <person name="Sun H."/>
            <person name="Sun S."/>
            <person name="Syed K."/>
            <person name="Tsang A."/>
            <person name="Wiebenga A."/>
            <person name="Young D."/>
            <person name="Pisabarro A."/>
            <person name="Eastwood D.C."/>
            <person name="Martin F."/>
            <person name="Cullen D."/>
            <person name="Grigoriev I.V."/>
            <person name="Hibbett D.S."/>
        </authorList>
    </citation>
    <scope>NUCLEOTIDE SEQUENCE</scope>
    <source>
        <strain evidence="5">FP-58527</strain>
    </source>
</reference>
<dbReference type="SMART" id="SM00165">
    <property type="entry name" value="UBA"/>
    <property type="match status" value="1"/>
</dbReference>
<dbReference type="InParanoid" id="S8E3H8"/>
<evidence type="ECO:0000313" key="4">
    <source>
        <dbReference type="EMBL" id="EPS99332.1"/>
    </source>
</evidence>
<feature type="region of interest" description="Disordered" evidence="1">
    <location>
        <begin position="85"/>
        <end position="105"/>
    </location>
</feature>
<dbReference type="Gene3D" id="1.10.8.10">
    <property type="entry name" value="DNA helicase RuvA subunit, C-terminal domain"/>
    <property type="match status" value="1"/>
</dbReference>
<dbReference type="CDD" id="cd14399">
    <property type="entry name" value="UBA_PLICs"/>
    <property type="match status" value="1"/>
</dbReference>
<dbReference type="OrthoDB" id="267397at2759"/>
<dbReference type="GO" id="GO:0005829">
    <property type="term" value="C:cytosol"/>
    <property type="evidence" value="ECO:0007669"/>
    <property type="project" value="TreeGrafter"/>
</dbReference>
<dbReference type="EMBL" id="KE504157">
    <property type="protein sequence ID" value="EPS99332.1"/>
    <property type="molecule type" value="Genomic_DNA"/>
</dbReference>
<evidence type="ECO:0000259" key="3">
    <source>
        <dbReference type="PROSITE" id="PS50053"/>
    </source>
</evidence>
<dbReference type="SMART" id="SM00727">
    <property type="entry name" value="STI1"/>
    <property type="match status" value="2"/>
</dbReference>
<dbReference type="CDD" id="cd16106">
    <property type="entry name" value="Ubl_Dsk2p_like"/>
    <property type="match status" value="1"/>
</dbReference>
<dbReference type="Gene3D" id="3.10.20.90">
    <property type="entry name" value="Phosphatidylinositol 3-kinase Catalytic Subunit, Chain A, domain 1"/>
    <property type="match status" value="1"/>
</dbReference>
<feature type="compositionally biased region" description="Polar residues" evidence="1">
    <location>
        <begin position="237"/>
        <end position="249"/>
    </location>
</feature>
<evidence type="ECO:0000313" key="5">
    <source>
        <dbReference type="Proteomes" id="UP000015241"/>
    </source>
</evidence>
<evidence type="ECO:0000259" key="2">
    <source>
        <dbReference type="PROSITE" id="PS50030"/>
    </source>
</evidence>
<dbReference type="PANTHER" id="PTHR10677:SF3">
    <property type="entry name" value="FI07626P-RELATED"/>
    <property type="match status" value="1"/>
</dbReference>
<dbReference type="PROSITE" id="PS50053">
    <property type="entry name" value="UBIQUITIN_2"/>
    <property type="match status" value="1"/>
</dbReference>
<dbReference type="InterPro" id="IPR015496">
    <property type="entry name" value="Ubiquilin"/>
</dbReference>
<feature type="domain" description="UBA" evidence="2">
    <location>
        <begin position="362"/>
        <end position="406"/>
    </location>
</feature>
<feature type="compositionally biased region" description="Low complexity" evidence="1">
    <location>
        <begin position="277"/>
        <end position="291"/>
    </location>
</feature>
<dbReference type="PRINTS" id="PR00348">
    <property type="entry name" value="UBIQUITIN"/>
</dbReference>
<feature type="compositionally biased region" description="Gly residues" evidence="1">
    <location>
        <begin position="215"/>
        <end position="226"/>
    </location>
</feature>
<dbReference type="FunFam" id="1.10.8.10:FF:000079">
    <property type="entry name" value="Ubiquitin family protein"/>
    <property type="match status" value="1"/>
</dbReference>
<dbReference type="FunCoup" id="S8E3H8">
    <property type="interactions" value="418"/>
</dbReference>
<dbReference type="SMART" id="SM00213">
    <property type="entry name" value="UBQ"/>
    <property type="match status" value="1"/>
</dbReference>
<dbReference type="PANTHER" id="PTHR10677">
    <property type="entry name" value="UBIQUILIN"/>
    <property type="match status" value="1"/>
</dbReference>
<dbReference type="Pfam" id="PF00240">
    <property type="entry name" value="ubiquitin"/>
    <property type="match status" value="1"/>
</dbReference>
<dbReference type="InterPro" id="IPR029071">
    <property type="entry name" value="Ubiquitin-like_domsf"/>
</dbReference>
<feature type="compositionally biased region" description="Pro residues" evidence="1">
    <location>
        <begin position="267"/>
        <end position="276"/>
    </location>
</feature>
<evidence type="ECO:0000256" key="1">
    <source>
        <dbReference type="SAM" id="MobiDB-lite"/>
    </source>
</evidence>
<feature type="compositionally biased region" description="Low complexity" evidence="1">
    <location>
        <begin position="250"/>
        <end position="266"/>
    </location>
</feature>
<keyword evidence="5" id="KW-1185">Reference proteome</keyword>
<dbReference type="PROSITE" id="PS50030">
    <property type="entry name" value="UBA"/>
    <property type="match status" value="1"/>
</dbReference>
<dbReference type="eggNOG" id="KOG0010">
    <property type="taxonomic scope" value="Eukaryota"/>
</dbReference>
<dbReference type="STRING" id="743788.S8E3H8"/>
<dbReference type="GO" id="GO:0031593">
    <property type="term" value="F:polyubiquitin modification-dependent protein binding"/>
    <property type="evidence" value="ECO:0007669"/>
    <property type="project" value="TreeGrafter"/>
</dbReference>
<feature type="region of interest" description="Disordered" evidence="1">
    <location>
        <begin position="215"/>
        <end position="294"/>
    </location>
</feature>
<dbReference type="Proteomes" id="UP000015241">
    <property type="component" value="Unassembled WGS sequence"/>
</dbReference>
<dbReference type="Pfam" id="PF00627">
    <property type="entry name" value="UBA"/>
    <property type="match status" value="1"/>
</dbReference>
<dbReference type="InterPro" id="IPR006636">
    <property type="entry name" value="STI1_HS-bd"/>
</dbReference>
<dbReference type="FunFam" id="3.10.20.90:FF:000205">
    <property type="entry name" value="2'-5'-oligoadenylate synthase-like protein 2"/>
    <property type="match status" value="1"/>
</dbReference>
<protein>
    <submittedName>
        <fullName evidence="4">Uncharacterized protein</fullName>
    </submittedName>
</protein>
<dbReference type="SUPFAM" id="SSF46934">
    <property type="entry name" value="UBA-like"/>
    <property type="match status" value="1"/>
</dbReference>
<dbReference type="GO" id="GO:0006511">
    <property type="term" value="P:ubiquitin-dependent protein catabolic process"/>
    <property type="evidence" value="ECO:0007669"/>
    <property type="project" value="TreeGrafter"/>
</dbReference>
<dbReference type="SUPFAM" id="SSF54236">
    <property type="entry name" value="Ubiquitin-like"/>
    <property type="match status" value="1"/>
</dbReference>
<accession>S8E3H8</accession>
<dbReference type="Pfam" id="PF23195">
    <property type="entry name" value="UBQLN1"/>
    <property type="match status" value="1"/>
</dbReference>
<dbReference type="InterPro" id="IPR019956">
    <property type="entry name" value="Ubiquitin_dom"/>
</dbReference>
<dbReference type="InterPro" id="IPR009060">
    <property type="entry name" value="UBA-like_sf"/>
</dbReference>
<feature type="domain" description="Ubiquitin-like" evidence="3">
    <location>
        <begin position="11"/>
        <end position="80"/>
    </location>
</feature>
<dbReference type="InterPro" id="IPR000626">
    <property type="entry name" value="Ubiquitin-like_dom"/>
</dbReference>
<name>S8E3H8_FOMSC</name>
<gene>
    <name evidence="4" type="ORF">FOMPIDRAFT_1164025</name>
</gene>
<dbReference type="HOGENOM" id="CLU_024293_0_1_1"/>
<dbReference type="InterPro" id="IPR015940">
    <property type="entry name" value="UBA"/>
</dbReference>
<dbReference type="AlphaFoldDB" id="S8E3H8"/>
<organism evidence="4 5">
    <name type="scientific">Fomitopsis schrenkii</name>
    <name type="common">Brown rot fungus</name>
    <dbReference type="NCBI Taxonomy" id="2126942"/>
    <lineage>
        <taxon>Eukaryota</taxon>
        <taxon>Fungi</taxon>
        <taxon>Dikarya</taxon>
        <taxon>Basidiomycota</taxon>
        <taxon>Agaricomycotina</taxon>
        <taxon>Agaricomycetes</taxon>
        <taxon>Polyporales</taxon>
        <taxon>Fomitopsis</taxon>
    </lineage>
</organism>